<dbReference type="Proteomes" id="UP000664169">
    <property type="component" value="Unassembled WGS sequence"/>
</dbReference>
<evidence type="ECO:0000256" key="2">
    <source>
        <dbReference type="ARBA" id="ARBA00022692"/>
    </source>
</evidence>
<comment type="subcellular location">
    <subcellularLocation>
        <location evidence="1">Membrane</location>
    </subcellularLocation>
    <subcellularLocation>
        <location evidence="5">Mitochondrion inner membrane</location>
        <topology evidence="5">Multi-pass membrane protein</topology>
    </subcellularLocation>
</comment>
<gene>
    <name evidence="6" type="ORF">GOMPHAMPRED_006474</name>
</gene>
<sequence>MAKFEDRLIRDPLPLPTIINPDAIQDFDYRRVVVRGGKWRHDLEMLIGPRMREGKNGFLVVTPLEREDGKGGRTRVLVCRGWIGKEFAPTKKRERFVGALPEGEVVVEGLLREAWRRNMFTPVNKPESGEWYFPDVAEMARHSGSQEVWVEETMKPDLIEAFDREEKGIPIGRPAEVNLRNNHAQYIFTW</sequence>
<protein>
    <recommendedName>
        <fullName evidence="5">SURF1-like protein</fullName>
    </recommendedName>
</protein>
<keyword evidence="7" id="KW-1185">Reference proteome</keyword>
<dbReference type="Pfam" id="PF02104">
    <property type="entry name" value="SURF1"/>
    <property type="match status" value="1"/>
</dbReference>
<dbReference type="GO" id="GO:0005743">
    <property type="term" value="C:mitochondrial inner membrane"/>
    <property type="evidence" value="ECO:0007669"/>
    <property type="project" value="UniProtKB-SubCell"/>
</dbReference>
<keyword evidence="2" id="KW-0812">Transmembrane</keyword>
<comment type="caution">
    <text evidence="6">The sequence shown here is derived from an EMBL/GenBank/DDBJ whole genome shotgun (WGS) entry which is preliminary data.</text>
</comment>
<dbReference type="AlphaFoldDB" id="A0A8H3ITX6"/>
<keyword evidence="4" id="KW-0472">Membrane</keyword>
<dbReference type="PROSITE" id="PS50895">
    <property type="entry name" value="SURF1"/>
    <property type="match status" value="1"/>
</dbReference>
<evidence type="ECO:0000256" key="4">
    <source>
        <dbReference type="ARBA" id="ARBA00023136"/>
    </source>
</evidence>
<evidence type="ECO:0000313" key="7">
    <source>
        <dbReference type="Proteomes" id="UP000664169"/>
    </source>
</evidence>
<keyword evidence="5" id="KW-0496">Mitochondrion</keyword>
<dbReference type="PANTHER" id="PTHR23427">
    <property type="entry name" value="SURFEIT LOCUS PROTEIN"/>
    <property type="match status" value="1"/>
</dbReference>
<dbReference type="EMBL" id="CAJPDQ010000041">
    <property type="protein sequence ID" value="CAF9932003.1"/>
    <property type="molecule type" value="Genomic_DNA"/>
</dbReference>
<proteinExistence type="inferred from homology"/>
<evidence type="ECO:0000313" key="6">
    <source>
        <dbReference type="EMBL" id="CAF9932003.1"/>
    </source>
</evidence>
<dbReference type="InterPro" id="IPR002994">
    <property type="entry name" value="Surf1/Shy1"/>
</dbReference>
<organism evidence="6 7">
    <name type="scientific">Gomphillus americanus</name>
    <dbReference type="NCBI Taxonomy" id="1940652"/>
    <lineage>
        <taxon>Eukaryota</taxon>
        <taxon>Fungi</taxon>
        <taxon>Dikarya</taxon>
        <taxon>Ascomycota</taxon>
        <taxon>Pezizomycotina</taxon>
        <taxon>Lecanoromycetes</taxon>
        <taxon>OSLEUM clade</taxon>
        <taxon>Ostropomycetidae</taxon>
        <taxon>Ostropales</taxon>
        <taxon>Graphidaceae</taxon>
        <taxon>Gomphilloideae</taxon>
        <taxon>Gomphillus</taxon>
    </lineage>
</organism>
<dbReference type="InterPro" id="IPR045214">
    <property type="entry name" value="Surf1/Surf4"/>
</dbReference>
<reference evidence="6" key="1">
    <citation type="submission" date="2021-03" db="EMBL/GenBank/DDBJ databases">
        <authorList>
            <person name="Tagirdzhanova G."/>
        </authorList>
    </citation>
    <scope>NUCLEOTIDE SEQUENCE</scope>
</reference>
<keyword evidence="5" id="KW-0999">Mitochondrion inner membrane</keyword>
<evidence type="ECO:0000256" key="5">
    <source>
        <dbReference type="RuleBase" id="RU363076"/>
    </source>
</evidence>
<name>A0A8H3ITX6_9LECA</name>
<dbReference type="OrthoDB" id="10040024at2759"/>
<comment type="function">
    <text evidence="5">Probably involved in the biogenesis of the COX complex.</text>
</comment>
<evidence type="ECO:0000256" key="3">
    <source>
        <dbReference type="ARBA" id="ARBA00022989"/>
    </source>
</evidence>
<dbReference type="GO" id="GO:0033617">
    <property type="term" value="P:mitochondrial respiratory chain complex IV assembly"/>
    <property type="evidence" value="ECO:0007669"/>
    <property type="project" value="TreeGrafter"/>
</dbReference>
<evidence type="ECO:0000256" key="1">
    <source>
        <dbReference type="ARBA" id="ARBA00004370"/>
    </source>
</evidence>
<accession>A0A8H3ITX6</accession>
<dbReference type="PANTHER" id="PTHR23427:SF2">
    <property type="entry name" value="SURFEIT LOCUS PROTEIN 1"/>
    <property type="match status" value="1"/>
</dbReference>
<dbReference type="CDD" id="cd06662">
    <property type="entry name" value="SURF1"/>
    <property type="match status" value="1"/>
</dbReference>
<comment type="similarity">
    <text evidence="5">Belongs to the SURF1 family.</text>
</comment>
<keyword evidence="3" id="KW-1133">Transmembrane helix</keyword>